<organism evidence="1">
    <name type="scientific">virus sp. ctx9V1</name>
    <dbReference type="NCBI Taxonomy" id="2828001"/>
    <lineage>
        <taxon>Viruses</taxon>
    </lineage>
</organism>
<proteinExistence type="predicted"/>
<protein>
    <submittedName>
        <fullName evidence="1">Uncharacterized protein</fullName>
    </submittedName>
</protein>
<reference evidence="1" key="1">
    <citation type="journal article" date="2021" name="Proc. Natl. Acad. Sci. U.S.A.">
        <title>A Catalog of Tens of Thousands of Viruses from Human Metagenomes Reveals Hidden Associations with Chronic Diseases.</title>
        <authorList>
            <person name="Tisza M.J."/>
            <person name="Buck C.B."/>
        </authorList>
    </citation>
    <scope>NUCLEOTIDE SEQUENCE</scope>
    <source>
        <strain evidence="1">Ctx9V1</strain>
    </source>
</reference>
<sequence length="38" mass="4437">MLVQLKLCHTISIHFTSRQIDVEIILQVNLVSHHLLLM</sequence>
<accession>A0A8S5RCU2</accession>
<dbReference type="EMBL" id="BK059093">
    <property type="protein sequence ID" value="DAE29200.1"/>
    <property type="molecule type" value="Genomic_DNA"/>
</dbReference>
<evidence type="ECO:0000313" key="1">
    <source>
        <dbReference type="EMBL" id="DAE29200.1"/>
    </source>
</evidence>
<name>A0A8S5RCU2_9VIRU</name>